<proteinExistence type="predicted"/>
<gene>
    <name evidence="7" type="ordered locus">Emtol_3681</name>
</gene>
<dbReference type="EMBL" id="CP002961">
    <property type="protein sequence ID" value="AFK04807.1"/>
    <property type="molecule type" value="Genomic_DNA"/>
</dbReference>
<feature type="transmembrane region" description="Helical" evidence="6">
    <location>
        <begin position="194"/>
        <end position="212"/>
    </location>
</feature>
<organism evidence="7 8">
    <name type="scientific">Emticicia oligotrophica (strain DSM 17448 / CIP 109782 / MTCC 6937 / GPTSA100-15)</name>
    <dbReference type="NCBI Taxonomy" id="929562"/>
    <lineage>
        <taxon>Bacteria</taxon>
        <taxon>Pseudomonadati</taxon>
        <taxon>Bacteroidota</taxon>
        <taxon>Cytophagia</taxon>
        <taxon>Cytophagales</taxon>
        <taxon>Leadbetterellaceae</taxon>
        <taxon>Emticicia</taxon>
    </lineage>
</organism>
<dbReference type="InterPro" id="IPR050367">
    <property type="entry name" value="APC_superfamily"/>
</dbReference>
<evidence type="ECO:0000313" key="7">
    <source>
        <dbReference type="EMBL" id="AFK04807.1"/>
    </source>
</evidence>
<feature type="transmembrane region" description="Helical" evidence="6">
    <location>
        <begin position="47"/>
        <end position="69"/>
    </location>
</feature>
<dbReference type="PANTHER" id="PTHR42770:SF7">
    <property type="entry name" value="MEMBRANE PROTEIN"/>
    <property type="match status" value="1"/>
</dbReference>
<dbReference type="InterPro" id="IPR002293">
    <property type="entry name" value="AA/rel_permease1"/>
</dbReference>
<evidence type="ECO:0000256" key="3">
    <source>
        <dbReference type="ARBA" id="ARBA00022692"/>
    </source>
</evidence>
<keyword evidence="4 6" id="KW-1133">Transmembrane helix</keyword>
<keyword evidence="5 6" id="KW-0472">Membrane</keyword>
<feature type="transmembrane region" description="Helical" evidence="6">
    <location>
        <begin position="257"/>
        <end position="276"/>
    </location>
</feature>
<dbReference type="Gene3D" id="1.20.1740.10">
    <property type="entry name" value="Amino acid/polyamine transporter I"/>
    <property type="match status" value="1"/>
</dbReference>
<feature type="transmembrane region" description="Helical" evidence="6">
    <location>
        <begin position="417"/>
        <end position="436"/>
    </location>
</feature>
<protein>
    <submittedName>
        <fullName evidence="7">Amino acid permease-associated region</fullName>
    </submittedName>
</protein>
<dbReference type="Pfam" id="PF13520">
    <property type="entry name" value="AA_permease_2"/>
    <property type="match status" value="1"/>
</dbReference>
<evidence type="ECO:0000256" key="2">
    <source>
        <dbReference type="ARBA" id="ARBA00022475"/>
    </source>
</evidence>
<reference evidence="7 8" key="1">
    <citation type="submission" date="2011-07" db="EMBL/GenBank/DDBJ databases">
        <title>The complete genome of chromosome of Emticicia oligotrophica DSM 17448.</title>
        <authorList>
            <consortium name="US DOE Joint Genome Institute (JGI-PGF)"/>
            <person name="Lucas S."/>
            <person name="Han J."/>
            <person name="Lapidus A."/>
            <person name="Bruce D."/>
            <person name="Goodwin L."/>
            <person name="Pitluck S."/>
            <person name="Peters L."/>
            <person name="Kyrpides N."/>
            <person name="Mavromatis K."/>
            <person name="Ivanova N."/>
            <person name="Ovchinnikova G."/>
            <person name="Teshima H."/>
            <person name="Detter J.C."/>
            <person name="Tapia R."/>
            <person name="Han C."/>
            <person name="Land M."/>
            <person name="Hauser L."/>
            <person name="Markowitz V."/>
            <person name="Cheng J.-F."/>
            <person name="Hugenholtz P."/>
            <person name="Woyke T."/>
            <person name="Wu D."/>
            <person name="Tindall B."/>
            <person name="Pomrenke H."/>
            <person name="Brambilla E."/>
            <person name="Klenk H.-P."/>
            <person name="Eisen J.A."/>
        </authorList>
    </citation>
    <scope>NUCLEOTIDE SEQUENCE [LARGE SCALE GENOMIC DNA]</scope>
    <source>
        <strain evidence="7 8">DSM 17448</strain>
    </source>
</reference>
<evidence type="ECO:0000313" key="8">
    <source>
        <dbReference type="Proteomes" id="UP000002875"/>
    </source>
</evidence>
<feature type="transmembrane region" description="Helical" evidence="6">
    <location>
        <begin position="81"/>
        <end position="98"/>
    </location>
</feature>
<evidence type="ECO:0000256" key="1">
    <source>
        <dbReference type="ARBA" id="ARBA00004651"/>
    </source>
</evidence>
<feature type="transmembrane region" description="Helical" evidence="6">
    <location>
        <begin position="442"/>
        <end position="460"/>
    </location>
</feature>
<dbReference type="Proteomes" id="UP000002875">
    <property type="component" value="Chromosome"/>
</dbReference>
<keyword evidence="2" id="KW-1003">Cell membrane</keyword>
<accession>A0ABM5N5M7</accession>
<evidence type="ECO:0000256" key="4">
    <source>
        <dbReference type="ARBA" id="ARBA00022989"/>
    </source>
</evidence>
<evidence type="ECO:0000256" key="6">
    <source>
        <dbReference type="SAM" id="Phobius"/>
    </source>
</evidence>
<feature type="transmembrane region" description="Helical" evidence="6">
    <location>
        <begin position="161"/>
        <end position="182"/>
    </location>
</feature>
<comment type="subcellular location">
    <subcellularLocation>
        <location evidence="1">Cell membrane</location>
        <topology evidence="1">Multi-pass membrane protein</topology>
    </subcellularLocation>
</comment>
<keyword evidence="3 6" id="KW-0812">Transmembrane</keyword>
<feature type="transmembrane region" description="Helical" evidence="6">
    <location>
        <begin position="356"/>
        <end position="375"/>
    </location>
</feature>
<dbReference type="PIRSF" id="PIRSF006060">
    <property type="entry name" value="AA_transporter"/>
    <property type="match status" value="1"/>
</dbReference>
<feature type="transmembrane region" description="Helical" evidence="6">
    <location>
        <begin position="296"/>
        <end position="324"/>
    </location>
</feature>
<dbReference type="PANTHER" id="PTHR42770">
    <property type="entry name" value="AMINO ACID TRANSPORTER-RELATED"/>
    <property type="match status" value="1"/>
</dbReference>
<feature type="transmembrane region" description="Helical" evidence="6">
    <location>
        <begin position="119"/>
        <end position="141"/>
    </location>
</feature>
<sequence>MNHKKALKLNFRAFFLSKNKLALVSENKPNPIHRMSSTNNEGLRREIGVWGLAANTLNRTIGAGIFVLPSLVANILGETSILAYVFCGLLMMLIMLCFSEIGSKITVTGGAYAYIHAAFGNYAGFLANTMFWFVGILADAAVANAMADMISIYFPSIQETIYRAIFFILIFGGFAFINILGVKHGDNFVKINTLIKLIPLTLLIVLGVFHCQTQNLTWNIFPNISSLGEASLLLFFAFAGGEASLNVSGELKNPKKVVPLGILSGMGAVVLFYMLIQTIAQGVLGNQLIVQKQAPLAAVANVVLGSFGSTLMVIGAAFSMFAALSGSVLSYPRVLFAGANKGWLPKFTAKIHPKYATPYIAIIVYALLDFIFSISGGFKELAVIASASLLTVYLGVVLATIRLRLKSNLSDKNTFKLPFGISIPIIAALSIIWFLSNLATKEIISLLVFLSILSVVYYLISNFNKNKEA</sequence>
<name>A0ABM5N5M7_EMTOG</name>
<keyword evidence="8" id="KW-1185">Reference proteome</keyword>
<feature type="transmembrane region" description="Helical" evidence="6">
    <location>
        <begin position="381"/>
        <end position="405"/>
    </location>
</feature>
<evidence type="ECO:0000256" key="5">
    <source>
        <dbReference type="ARBA" id="ARBA00023136"/>
    </source>
</evidence>